<dbReference type="Pfam" id="PF10604">
    <property type="entry name" value="Polyketide_cyc2"/>
    <property type="match status" value="1"/>
</dbReference>
<reference evidence="1" key="1">
    <citation type="submission" date="2022-07" db="EMBL/GenBank/DDBJ databases">
        <authorList>
            <person name="Xamxidin M."/>
        </authorList>
    </citation>
    <scope>NUCLEOTIDE SEQUENCE</scope>
    <source>
        <strain evidence="1">YS8-69</strain>
    </source>
</reference>
<evidence type="ECO:0000313" key="1">
    <source>
        <dbReference type="EMBL" id="MCR2747434.1"/>
    </source>
</evidence>
<dbReference type="EMBL" id="JANKHG010000018">
    <property type="protein sequence ID" value="MCR2747434.1"/>
    <property type="molecule type" value="Genomic_DNA"/>
</dbReference>
<gene>
    <name evidence="1" type="ORF">NSP04_12305</name>
</gene>
<accession>A0ABT1XJU3</accession>
<name>A0ABT1XJU3_9BURK</name>
<keyword evidence="2" id="KW-1185">Reference proteome</keyword>
<sequence>MNNVKHITTTINRTPADVYAYASNPENLPLWAAGLARSEITKQGDAWVAQAPFGKVKIKFAPANSFGVLDHDVQLESGVVVHNPMRVVPNGKGSEFTFTLFQQAGMSQQQFEEDAQAVEHDLHTLKTILESAS</sequence>
<dbReference type="InterPro" id="IPR019587">
    <property type="entry name" value="Polyketide_cyclase/dehydratase"/>
</dbReference>
<dbReference type="InterPro" id="IPR023393">
    <property type="entry name" value="START-like_dom_sf"/>
</dbReference>
<dbReference type="SUPFAM" id="SSF55961">
    <property type="entry name" value="Bet v1-like"/>
    <property type="match status" value="1"/>
</dbReference>
<evidence type="ECO:0000313" key="2">
    <source>
        <dbReference type="Proteomes" id="UP001165267"/>
    </source>
</evidence>
<dbReference type="RefSeq" id="WP_257512647.1">
    <property type="nucleotide sequence ID" value="NZ_JANKHG010000018.1"/>
</dbReference>
<proteinExistence type="predicted"/>
<dbReference type="Gene3D" id="3.30.530.20">
    <property type="match status" value="1"/>
</dbReference>
<dbReference type="Proteomes" id="UP001165267">
    <property type="component" value="Unassembled WGS sequence"/>
</dbReference>
<protein>
    <submittedName>
        <fullName evidence="1">SRPBCC family protein</fullName>
    </submittedName>
</protein>
<organism evidence="1 2">
    <name type="scientific">Limnobacter parvus</name>
    <dbReference type="NCBI Taxonomy" id="2939690"/>
    <lineage>
        <taxon>Bacteria</taxon>
        <taxon>Pseudomonadati</taxon>
        <taxon>Pseudomonadota</taxon>
        <taxon>Betaproteobacteria</taxon>
        <taxon>Burkholderiales</taxon>
        <taxon>Burkholderiaceae</taxon>
        <taxon>Limnobacter</taxon>
    </lineage>
</organism>
<comment type="caution">
    <text evidence="1">The sequence shown here is derived from an EMBL/GenBank/DDBJ whole genome shotgun (WGS) entry which is preliminary data.</text>
</comment>